<evidence type="ECO:0000259" key="1">
    <source>
        <dbReference type="Pfam" id="PF18480"/>
    </source>
</evidence>
<sequence>MKLLADQNVHRRVVLQLREAGYDVEFILETMPGRLDPEILARPDIGSLIFITGDKGFGNWIFNLGLPPPLAILFSRLPHSEWAVTVDRVIAVLERGTMAGQMITITQDGERTKPLPIGATNG</sequence>
<dbReference type="Proteomes" id="UP000618591">
    <property type="component" value="Unassembled WGS sequence"/>
</dbReference>
<evidence type="ECO:0000313" key="3">
    <source>
        <dbReference type="Proteomes" id="UP000618591"/>
    </source>
</evidence>
<feature type="domain" description="DUF5615" evidence="1">
    <location>
        <begin position="1"/>
        <end position="106"/>
    </location>
</feature>
<comment type="caution">
    <text evidence="2">The sequence shown here is derived from an EMBL/GenBank/DDBJ whole genome shotgun (WGS) entry which is preliminary data.</text>
</comment>
<evidence type="ECO:0000313" key="2">
    <source>
        <dbReference type="EMBL" id="GGA55780.1"/>
    </source>
</evidence>
<organism evidence="2 3">
    <name type="scientific">Sphingomonas psychrolutea</name>
    <dbReference type="NCBI Taxonomy" id="1259676"/>
    <lineage>
        <taxon>Bacteria</taxon>
        <taxon>Pseudomonadati</taxon>
        <taxon>Pseudomonadota</taxon>
        <taxon>Alphaproteobacteria</taxon>
        <taxon>Sphingomonadales</taxon>
        <taxon>Sphingomonadaceae</taxon>
        <taxon>Sphingomonas</taxon>
    </lineage>
</organism>
<dbReference type="Pfam" id="PF18480">
    <property type="entry name" value="DUF5615"/>
    <property type="match status" value="1"/>
</dbReference>
<proteinExistence type="predicted"/>
<keyword evidence="3" id="KW-1185">Reference proteome</keyword>
<reference evidence="3" key="1">
    <citation type="journal article" date="2019" name="Int. J. Syst. Evol. Microbiol.">
        <title>The Global Catalogue of Microorganisms (GCM) 10K type strain sequencing project: providing services to taxonomists for standard genome sequencing and annotation.</title>
        <authorList>
            <consortium name="The Broad Institute Genomics Platform"/>
            <consortium name="The Broad Institute Genome Sequencing Center for Infectious Disease"/>
            <person name="Wu L."/>
            <person name="Ma J."/>
        </authorList>
    </citation>
    <scope>NUCLEOTIDE SEQUENCE [LARGE SCALE GENOMIC DNA]</scope>
    <source>
        <strain evidence="3">CGMCC 1.10106</strain>
    </source>
</reference>
<name>A0ABQ1H1R5_9SPHN</name>
<dbReference type="RefSeq" id="WP_188448482.1">
    <property type="nucleotide sequence ID" value="NZ_BMDW01000018.1"/>
</dbReference>
<dbReference type="EMBL" id="BMDW01000018">
    <property type="protein sequence ID" value="GGA55780.1"/>
    <property type="molecule type" value="Genomic_DNA"/>
</dbReference>
<dbReference type="InterPro" id="IPR041049">
    <property type="entry name" value="DUF5615"/>
</dbReference>
<accession>A0ABQ1H1R5</accession>
<protein>
    <recommendedName>
        <fullName evidence="1">DUF5615 domain-containing protein</fullName>
    </recommendedName>
</protein>
<gene>
    <name evidence="2" type="ORF">GCM10011395_27770</name>
</gene>